<dbReference type="AlphaFoldDB" id="A0A131YS51"/>
<dbReference type="Gene3D" id="2.10.80.10">
    <property type="entry name" value="Lipase, subunit A"/>
    <property type="match status" value="1"/>
</dbReference>
<organism evidence="2">
    <name type="scientific">Rhipicephalus appendiculatus</name>
    <name type="common">Brown ear tick</name>
    <dbReference type="NCBI Taxonomy" id="34631"/>
    <lineage>
        <taxon>Eukaryota</taxon>
        <taxon>Metazoa</taxon>
        <taxon>Ecdysozoa</taxon>
        <taxon>Arthropoda</taxon>
        <taxon>Chelicerata</taxon>
        <taxon>Arachnida</taxon>
        <taxon>Acari</taxon>
        <taxon>Parasitiformes</taxon>
        <taxon>Ixodida</taxon>
        <taxon>Ixodoidea</taxon>
        <taxon>Ixodidae</taxon>
        <taxon>Rhipicephalinae</taxon>
        <taxon>Rhipicephalus</taxon>
        <taxon>Rhipicephalus</taxon>
    </lineage>
</organism>
<feature type="chain" id="PRO_5007285827" evidence="1">
    <location>
        <begin position="21"/>
        <end position="120"/>
    </location>
</feature>
<dbReference type="EMBL" id="GEDV01007192">
    <property type="protein sequence ID" value="JAP81365.1"/>
    <property type="molecule type" value="Transcribed_RNA"/>
</dbReference>
<accession>A0A131YS51</accession>
<evidence type="ECO:0000256" key="1">
    <source>
        <dbReference type="SAM" id="SignalP"/>
    </source>
</evidence>
<keyword evidence="1" id="KW-0732">Signal</keyword>
<proteinExistence type="predicted"/>
<evidence type="ECO:0000313" key="2">
    <source>
        <dbReference type="EMBL" id="JAP81365.1"/>
    </source>
</evidence>
<name>A0A131YS51_RHIAP</name>
<feature type="signal peptide" evidence="1">
    <location>
        <begin position="1"/>
        <end position="20"/>
    </location>
</feature>
<protein>
    <submittedName>
        <fullName evidence="2">Ixodegrin B</fullName>
    </submittedName>
</protein>
<sequence length="120" mass="13160">MRFSYAVGTMLLALISTSRSSEFDVIFPEKGCPELKQQRSRGQIHPLSAPQLKGIGESCKNTAECQPELCCLQQDHIDTCQRLPTFGDSCTPYQIKGGVYYENGPCLNGGDYCINGMCVA</sequence>
<reference evidence="2" key="1">
    <citation type="journal article" date="2016" name="Ticks Tick Borne Dis.">
        <title>De novo assembly and annotation of the salivary gland transcriptome of Rhipicephalus appendiculatus male and female ticks during blood feeding.</title>
        <authorList>
            <person name="de Castro M.H."/>
            <person name="de Klerk D."/>
            <person name="Pienaar R."/>
            <person name="Latif A.A."/>
            <person name="Rees D.J."/>
            <person name="Mans B.J."/>
        </authorList>
    </citation>
    <scope>NUCLEOTIDE SEQUENCE</scope>
    <source>
        <tissue evidence="2">Salivary glands</tissue>
    </source>
</reference>